<dbReference type="InterPro" id="IPR008254">
    <property type="entry name" value="Flavodoxin/NO_synth"/>
</dbReference>
<evidence type="ECO:0000256" key="6">
    <source>
        <dbReference type="ARBA" id="ARBA00023014"/>
    </source>
</evidence>
<dbReference type="EMBL" id="JACJLA010000009">
    <property type="protein sequence ID" value="MBM6912915.1"/>
    <property type="molecule type" value="Genomic_DNA"/>
</dbReference>
<protein>
    <submittedName>
        <fullName evidence="9">4Fe-4S binding protein</fullName>
    </submittedName>
</protein>
<evidence type="ECO:0000313" key="9">
    <source>
        <dbReference type="EMBL" id="MBM6912915.1"/>
    </source>
</evidence>
<dbReference type="RefSeq" id="WP_205087926.1">
    <property type="nucleotide sequence ID" value="NZ_JACJLA010000009.1"/>
</dbReference>
<dbReference type="SUPFAM" id="SSF52218">
    <property type="entry name" value="Flavoproteins"/>
    <property type="match status" value="1"/>
</dbReference>
<feature type="domain" description="4Fe-4S ferredoxin-type" evidence="8">
    <location>
        <begin position="173"/>
        <end position="202"/>
    </location>
</feature>
<name>A0ABS2GGQ7_9FIRM</name>
<evidence type="ECO:0000259" key="7">
    <source>
        <dbReference type="PROSITE" id="PS50902"/>
    </source>
</evidence>
<dbReference type="InterPro" id="IPR029039">
    <property type="entry name" value="Flavoprotein-like_sf"/>
</dbReference>
<gene>
    <name evidence="9" type="ORF">H6A01_06205</name>
</gene>
<accession>A0ABS2GGQ7</accession>
<evidence type="ECO:0000256" key="5">
    <source>
        <dbReference type="ARBA" id="ARBA00023004"/>
    </source>
</evidence>
<dbReference type="Gene3D" id="3.40.50.360">
    <property type="match status" value="1"/>
</dbReference>
<dbReference type="PANTHER" id="PTHR24960">
    <property type="entry name" value="PHOTOSYSTEM I IRON-SULFUR CENTER-RELATED"/>
    <property type="match status" value="1"/>
</dbReference>
<reference evidence="9 10" key="1">
    <citation type="journal article" date="2021" name="Sci. Rep.">
        <title>The distribution of antibiotic resistance genes in chicken gut microbiota commensals.</title>
        <authorList>
            <person name="Juricova H."/>
            <person name="Matiasovicova J."/>
            <person name="Kubasova T."/>
            <person name="Cejkova D."/>
            <person name="Rychlik I."/>
        </authorList>
    </citation>
    <scope>NUCLEOTIDE SEQUENCE [LARGE SCALE GENOMIC DNA]</scope>
    <source>
        <strain evidence="9 10">An537</strain>
    </source>
</reference>
<keyword evidence="4" id="KW-0479">Metal-binding</keyword>
<dbReference type="PROSITE" id="PS51379">
    <property type="entry name" value="4FE4S_FER_2"/>
    <property type="match status" value="2"/>
</dbReference>
<evidence type="ECO:0000256" key="4">
    <source>
        <dbReference type="ARBA" id="ARBA00022723"/>
    </source>
</evidence>
<keyword evidence="10" id="KW-1185">Reference proteome</keyword>
<dbReference type="InterPro" id="IPR017900">
    <property type="entry name" value="4Fe4S_Fe_S_CS"/>
</dbReference>
<organism evidence="9 10">
    <name type="scientific">Veillonella magna</name>
    <dbReference type="NCBI Taxonomy" id="464322"/>
    <lineage>
        <taxon>Bacteria</taxon>
        <taxon>Bacillati</taxon>
        <taxon>Bacillota</taxon>
        <taxon>Negativicutes</taxon>
        <taxon>Veillonellales</taxon>
        <taxon>Veillonellaceae</taxon>
        <taxon>Veillonella</taxon>
    </lineage>
</organism>
<feature type="domain" description="4Fe-4S ferredoxin-type" evidence="8">
    <location>
        <begin position="204"/>
        <end position="230"/>
    </location>
</feature>
<keyword evidence="5" id="KW-0408">Iron</keyword>
<comment type="cofactor">
    <cofactor evidence="1">
        <name>[4Fe-4S] cluster</name>
        <dbReference type="ChEBI" id="CHEBI:49883"/>
    </cofactor>
</comment>
<comment type="function">
    <text evidence="2">Ferredoxins are iron-sulfur proteins that transfer electrons in a wide variety of metabolic reactions.</text>
</comment>
<sequence>MSIYNITFSPTGGTKRVADILANELSSEFFEIDTTDRTTDFSVYNFTKDDVCIISMPSYSGRVPKVAVERLLQMHGNGASAVIVAVYGNRDYEDTLIELRDTAIQAGFTVVAGVAAIAEHSIIREFAANRPDKEDKTELQSFMKTIIEKIHAGVVQQPAIPGKYPYKEGSARPLIPYVTENCTKCGMCSFACPTGAITVENTDTVDSSKCIFCMRCISLCPHEARKIDFDGYEALRERIRPICEVRKNNELFI</sequence>
<keyword evidence="3" id="KW-0004">4Fe-4S</keyword>
<dbReference type="SUPFAM" id="SSF54862">
    <property type="entry name" value="4Fe-4S ferredoxins"/>
    <property type="match status" value="1"/>
</dbReference>
<dbReference type="NCBIfam" id="NF038196">
    <property type="entry name" value="ferrodoxin_EFR1"/>
    <property type="match status" value="1"/>
</dbReference>
<evidence type="ECO:0000256" key="3">
    <source>
        <dbReference type="ARBA" id="ARBA00022485"/>
    </source>
</evidence>
<dbReference type="InterPro" id="IPR050157">
    <property type="entry name" value="PSI_iron-sulfur_center"/>
</dbReference>
<keyword evidence="6" id="KW-0411">Iron-sulfur</keyword>
<evidence type="ECO:0000256" key="1">
    <source>
        <dbReference type="ARBA" id="ARBA00001966"/>
    </source>
</evidence>
<dbReference type="InterPro" id="IPR047964">
    <property type="entry name" value="EFR1-like"/>
</dbReference>
<comment type="caution">
    <text evidence="9">The sequence shown here is derived from an EMBL/GenBank/DDBJ whole genome shotgun (WGS) entry which is preliminary data.</text>
</comment>
<evidence type="ECO:0000256" key="2">
    <source>
        <dbReference type="ARBA" id="ARBA00003532"/>
    </source>
</evidence>
<evidence type="ECO:0000259" key="8">
    <source>
        <dbReference type="PROSITE" id="PS51379"/>
    </source>
</evidence>
<dbReference type="PANTHER" id="PTHR24960:SF79">
    <property type="entry name" value="PHOTOSYSTEM I IRON-SULFUR CENTER"/>
    <property type="match status" value="1"/>
</dbReference>
<dbReference type="PROSITE" id="PS00198">
    <property type="entry name" value="4FE4S_FER_1"/>
    <property type="match status" value="1"/>
</dbReference>
<evidence type="ECO:0000313" key="10">
    <source>
        <dbReference type="Proteomes" id="UP000707138"/>
    </source>
</evidence>
<dbReference type="Pfam" id="PF13187">
    <property type="entry name" value="Fer4_9"/>
    <property type="match status" value="1"/>
</dbReference>
<dbReference type="InterPro" id="IPR017896">
    <property type="entry name" value="4Fe4S_Fe-S-bd"/>
</dbReference>
<feature type="domain" description="Flavodoxin-like" evidence="7">
    <location>
        <begin position="3"/>
        <end position="147"/>
    </location>
</feature>
<dbReference type="Gene3D" id="3.30.70.20">
    <property type="match status" value="1"/>
</dbReference>
<dbReference type="Proteomes" id="UP000707138">
    <property type="component" value="Unassembled WGS sequence"/>
</dbReference>
<proteinExistence type="predicted"/>
<dbReference type="PROSITE" id="PS50902">
    <property type="entry name" value="FLAVODOXIN_LIKE"/>
    <property type="match status" value="1"/>
</dbReference>